<evidence type="ECO:0000313" key="3">
    <source>
        <dbReference type="Proteomes" id="UP000198432"/>
    </source>
</evidence>
<dbReference type="InterPro" id="IPR046537">
    <property type="entry name" value="DUF6602"/>
</dbReference>
<dbReference type="RefSeq" id="WP_089320454.1">
    <property type="nucleotide sequence ID" value="NZ_FZOQ01000017.1"/>
</dbReference>
<evidence type="ECO:0000313" key="2">
    <source>
        <dbReference type="EMBL" id="SNS91647.1"/>
    </source>
</evidence>
<protein>
    <recommendedName>
        <fullName evidence="1">DUF6602 domain-containing protein</fullName>
    </recommendedName>
</protein>
<proteinExistence type="predicted"/>
<dbReference type="Proteomes" id="UP000198432">
    <property type="component" value="Unassembled WGS sequence"/>
</dbReference>
<sequence>MGKTNDLVDFMLSLTREMGDEYNRIQKRSTEDQGTAGDQGEENWASIFKNWLPADYQVVTKGRLLSEKGVASPQVDVIILRPFYPKHLLDKKLYLTAGVAAAFECKNTLKASHIVKTVQNSVEVRNLLNIRQGNYRDEIYSPIIYGLLAHSHSWKGAESKPKNVIEEKLHECDRLFVTHPREMLDFVCVSDLALWSSYKLPMNFYTYQESGNYFYKWMPGPQTGYGFSEREAYTVNTEPYKNFTPIGAFLSKLFKKLALHDNRLIDFSHYFGQTIGGGASIKFRTWPENILSEGARTDLLHNQSLYQGNWMSEG</sequence>
<evidence type="ECO:0000259" key="1">
    <source>
        <dbReference type="Pfam" id="PF20247"/>
    </source>
</evidence>
<dbReference type="CDD" id="cd21173">
    <property type="entry name" value="NucC-like"/>
    <property type="match status" value="1"/>
</dbReference>
<organism evidence="2 3">
    <name type="scientific">Pontibacter ummariensis</name>
    <dbReference type="NCBI Taxonomy" id="1610492"/>
    <lineage>
        <taxon>Bacteria</taxon>
        <taxon>Pseudomonadati</taxon>
        <taxon>Bacteroidota</taxon>
        <taxon>Cytophagia</taxon>
        <taxon>Cytophagales</taxon>
        <taxon>Hymenobacteraceae</taxon>
        <taxon>Pontibacter</taxon>
    </lineage>
</organism>
<reference evidence="3" key="1">
    <citation type="submission" date="2017-06" db="EMBL/GenBank/DDBJ databases">
        <authorList>
            <person name="Varghese N."/>
            <person name="Submissions S."/>
        </authorList>
    </citation>
    <scope>NUCLEOTIDE SEQUENCE [LARGE SCALE GENOMIC DNA]</scope>
    <source>
        <strain evidence="3">NKM1</strain>
    </source>
</reference>
<dbReference type="Pfam" id="PF20247">
    <property type="entry name" value="DUF6602"/>
    <property type="match status" value="1"/>
</dbReference>
<name>A0A239IDM3_9BACT</name>
<keyword evidence="3" id="KW-1185">Reference proteome</keyword>
<feature type="domain" description="DUF6602" evidence="1">
    <location>
        <begin position="27"/>
        <end position="127"/>
    </location>
</feature>
<dbReference type="AlphaFoldDB" id="A0A239IDM3"/>
<gene>
    <name evidence="2" type="ORF">SAMN06296052_1173</name>
</gene>
<accession>A0A239IDM3</accession>
<dbReference type="EMBL" id="FZOQ01000017">
    <property type="protein sequence ID" value="SNS91647.1"/>
    <property type="molecule type" value="Genomic_DNA"/>
</dbReference>
<dbReference type="OrthoDB" id="337432at2"/>